<comment type="caution">
    <text evidence="2">The sequence shown here is derived from an EMBL/GenBank/DDBJ whole genome shotgun (WGS) entry which is preliminary data.</text>
</comment>
<evidence type="ECO:0000313" key="3">
    <source>
        <dbReference type="Proteomes" id="UP001589718"/>
    </source>
</evidence>
<evidence type="ECO:0000313" key="2">
    <source>
        <dbReference type="EMBL" id="MFB9519867.1"/>
    </source>
</evidence>
<gene>
    <name evidence="2" type="ORF">ACFFTU_07915</name>
</gene>
<name>A0ABV5P9K0_STRCM</name>
<reference evidence="2 3" key="1">
    <citation type="submission" date="2024-09" db="EMBL/GenBank/DDBJ databases">
        <authorList>
            <person name="Sun Q."/>
            <person name="Mori K."/>
        </authorList>
    </citation>
    <scope>NUCLEOTIDE SEQUENCE [LARGE SCALE GENOMIC DNA]</scope>
    <source>
        <strain evidence="2 3">JCM 4362</strain>
    </source>
</reference>
<proteinExistence type="predicted"/>
<evidence type="ECO:0000256" key="1">
    <source>
        <dbReference type="SAM" id="SignalP"/>
    </source>
</evidence>
<dbReference type="Proteomes" id="UP001589718">
    <property type="component" value="Unassembled WGS sequence"/>
</dbReference>
<dbReference type="EMBL" id="JBHMCR010000004">
    <property type="protein sequence ID" value="MFB9519867.1"/>
    <property type="molecule type" value="Genomic_DNA"/>
</dbReference>
<accession>A0ABV5P9K0</accession>
<feature type="chain" id="PRO_5046083627" evidence="1">
    <location>
        <begin position="28"/>
        <end position="65"/>
    </location>
</feature>
<keyword evidence="3" id="KW-1185">Reference proteome</keyword>
<organism evidence="2 3">
    <name type="scientific">Streptomyces cremeus</name>
    <dbReference type="NCBI Taxonomy" id="66881"/>
    <lineage>
        <taxon>Bacteria</taxon>
        <taxon>Bacillati</taxon>
        <taxon>Actinomycetota</taxon>
        <taxon>Actinomycetes</taxon>
        <taxon>Kitasatosporales</taxon>
        <taxon>Streptomycetaceae</taxon>
        <taxon>Streptomyces</taxon>
    </lineage>
</organism>
<sequence>MSALPRTAAALLLASLTVLGGAAAASADDHDGPGYGYEYEIENGGDFNSVHHETNIVSFGDLVVD</sequence>
<protein>
    <submittedName>
        <fullName evidence="2">Uncharacterized protein</fullName>
    </submittedName>
</protein>
<dbReference type="RefSeq" id="WP_345221709.1">
    <property type="nucleotide sequence ID" value="NZ_BAAAXE010000013.1"/>
</dbReference>
<feature type="signal peptide" evidence="1">
    <location>
        <begin position="1"/>
        <end position="27"/>
    </location>
</feature>
<keyword evidence="1" id="KW-0732">Signal</keyword>